<gene>
    <name evidence="1" type="ORF">EVA_18158</name>
</gene>
<comment type="caution">
    <text evidence="1">The sequence shown here is derived from an EMBL/GenBank/DDBJ whole genome shotgun (WGS) entry which is preliminary data.</text>
</comment>
<evidence type="ECO:0000313" key="1">
    <source>
        <dbReference type="EMBL" id="EJW93737.1"/>
    </source>
</evidence>
<sequence>MERIGKVTLESGSIRKEYQFMQFSKNSYNRSWKAVFKTQDGMTAEDEVQIVIDGQNATLSFKKKAISFKGTLNHDKLSVACGQYLTRMGDYKIHLGVTYEDDSWGMKPEQSFELLPTLLENGNWVLTPQTSSKDGLSIKNIALLAVDKDDKIAGPMELLNNLNLIPNGEAQEIIKTYKTTFTSATGENYTTLNDLIFKNEDYEIGIETKGEKHKYLKSGTYVVNATEGFKIINSNLNYTYFKKVGEEKKLDLKSGEMVVLANLETKKYEITMHFILEDGSKVEATYNGIIEGKGFAITDKYEITQVDQLKRILPNGAVNGQFYLKVAVNNWDIEMTLDLRTATDEKTLPAGTYTLGSGGAAGTLDSKFSEFSCYSLNKHSQKFKTATMKVSRKEKIYIFELDFTDNEGERYAGIISGEVKDMENPQ</sequence>
<dbReference type="EMBL" id="AMCI01006786">
    <property type="protein sequence ID" value="EJW93737.1"/>
    <property type="molecule type" value="Genomic_DNA"/>
</dbReference>
<protein>
    <submittedName>
        <fullName evidence="1">Uncharacterized protein</fullName>
    </submittedName>
</protein>
<proteinExistence type="predicted"/>
<reference evidence="1" key="1">
    <citation type="journal article" date="2012" name="PLoS ONE">
        <title>Gene sets for utilization of primary and secondary nutrition supplies in the distal gut of endangered iberian lynx.</title>
        <authorList>
            <person name="Alcaide M."/>
            <person name="Messina E."/>
            <person name="Richter M."/>
            <person name="Bargiela R."/>
            <person name="Peplies J."/>
            <person name="Huws S.A."/>
            <person name="Newbold C.J."/>
            <person name="Golyshin P.N."/>
            <person name="Simon M.A."/>
            <person name="Lopez G."/>
            <person name="Yakimov M.M."/>
            <person name="Ferrer M."/>
        </authorList>
    </citation>
    <scope>NUCLEOTIDE SEQUENCE</scope>
</reference>
<name>J9FVY8_9ZZZZ</name>
<dbReference type="AlphaFoldDB" id="J9FVY8"/>
<accession>J9FVY8</accession>
<organism evidence="1">
    <name type="scientific">gut metagenome</name>
    <dbReference type="NCBI Taxonomy" id="749906"/>
    <lineage>
        <taxon>unclassified sequences</taxon>
        <taxon>metagenomes</taxon>
        <taxon>organismal metagenomes</taxon>
    </lineage>
</organism>